<evidence type="ECO:0000256" key="3">
    <source>
        <dbReference type="ARBA" id="ARBA00022490"/>
    </source>
</evidence>
<dbReference type="EnsemblMetazoa" id="XM_003244711.4">
    <property type="protein sequence ID" value="XP_003244759.1"/>
    <property type="gene ID" value="LOC100568764"/>
</dbReference>
<dbReference type="Pfam" id="PF23878">
    <property type="entry name" value="TPR_ELP1"/>
    <property type="match status" value="1"/>
</dbReference>
<feature type="domain" description="ELP1 N-terminal second beta-propeller" evidence="7">
    <location>
        <begin position="370"/>
        <end position="612"/>
    </location>
</feature>
<keyword evidence="12" id="KW-1185">Reference proteome</keyword>
<comment type="similarity">
    <text evidence="2 5">Belongs to the ELP1/IKA1 family.</text>
</comment>
<dbReference type="GeneID" id="100568764"/>
<dbReference type="Pfam" id="PF23936">
    <property type="entry name" value="HB_ELP1"/>
    <property type="match status" value="1"/>
</dbReference>
<proteinExistence type="inferred from homology"/>
<feature type="domain" description="ELP1 first N-terminal beta-propeller" evidence="6">
    <location>
        <begin position="1"/>
        <end position="328"/>
    </location>
</feature>
<dbReference type="InterPro" id="IPR056167">
    <property type="entry name" value="A-sol_ELP1"/>
</dbReference>
<keyword evidence="5" id="KW-0539">Nucleus</keyword>
<dbReference type="InterPro" id="IPR056165">
    <property type="entry name" value="Beta-prop_ELP1_2nd"/>
</dbReference>
<dbReference type="Proteomes" id="UP000007819">
    <property type="component" value="Chromosome A2"/>
</dbReference>
<dbReference type="Pfam" id="PF23925">
    <property type="entry name" value="A-sol_ELP1"/>
    <property type="match status" value="1"/>
</dbReference>
<dbReference type="PANTHER" id="PTHR12747:SF0">
    <property type="entry name" value="ELONGATOR COMPLEX PROTEIN 1"/>
    <property type="match status" value="1"/>
</dbReference>
<accession>A0A8R2A8T9</accession>
<comment type="pathway">
    <text evidence="1">tRNA modification; 5-methoxycarbonylmethyl-2-thiouridine-tRNA biosynthesis.</text>
</comment>
<dbReference type="Pfam" id="PF04762">
    <property type="entry name" value="Beta-prop_ELP1_1st"/>
    <property type="match status" value="1"/>
</dbReference>
<evidence type="ECO:0000256" key="5">
    <source>
        <dbReference type="PIRNR" id="PIRNR017233"/>
    </source>
</evidence>
<feature type="domain" description="ELP1 alpha-solenoid" evidence="9">
    <location>
        <begin position="634"/>
        <end position="818"/>
    </location>
</feature>
<dbReference type="KEGG" id="api:100568764"/>
<feature type="domain" description="ELP1 three-helical bundle" evidence="10">
    <location>
        <begin position="1000"/>
        <end position="1142"/>
    </location>
</feature>
<dbReference type="Pfam" id="PF23797">
    <property type="entry name" value="Beta-prop_ELP1_2nd"/>
    <property type="match status" value="1"/>
</dbReference>
<dbReference type="GO" id="GO:0000049">
    <property type="term" value="F:tRNA binding"/>
    <property type="evidence" value="ECO:0007669"/>
    <property type="project" value="TreeGrafter"/>
</dbReference>
<organism evidence="11 12">
    <name type="scientific">Acyrthosiphon pisum</name>
    <name type="common">Pea aphid</name>
    <dbReference type="NCBI Taxonomy" id="7029"/>
    <lineage>
        <taxon>Eukaryota</taxon>
        <taxon>Metazoa</taxon>
        <taxon>Ecdysozoa</taxon>
        <taxon>Arthropoda</taxon>
        <taxon>Hexapoda</taxon>
        <taxon>Insecta</taxon>
        <taxon>Pterygota</taxon>
        <taxon>Neoptera</taxon>
        <taxon>Paraneoptera</taxon>
        <taxon>Hemiptera</taxon>
        <taxon>Sternorrhyncha</taxon>
        <taxon>Aphidomorpha</taxon>
        <taxon>Aphidoidea</taxon>
        <taxon>Aphididae</taxon>
        <taxon>Macrosiphini</taxon>
        <taxon>Acyrthosiphon</taxon>
    </lineage>
</organism>
<reference evidence="11" key="2">
    <citation type="submission" date="2022-06" db="UniProtKB">
        <authorList>
            <consortium name="EnsemblMetazoa"/>
        </authorList>
    </citation>
    <scope>IDENTIFICATION</scope>
</reference>
<dbReference type="PIRSF" id="PIRSF017233">
    <property type="entry name" value="IKAP"/>
    <property type="match status" value="1"/>
</dbReference>
<name>A0A8R2A8T9_ACYPI</name>
<dbReference type="OrthoDB" id="40048at2759"/>
<dbReference type="InterPro" id="IPR006849">
    <property type="entry name" value="Elp1"/>
</dbReference>
<evidence type="ECO:0000259" key="9">
    <source>
        <dbReference type="Pfam" id="PF23925"/>
    </source>
</evidence>
<dbReference type="InterPro" id="IPR056166">
    <property type="entry name" value="TPR_ELP1"/>
</dbReference>
<dbReference type="AlphaFoldDB" id="A0A8R2A8T9"/>
<dbReference type="CTD" id="8518"/>
<keyword evidence="4" id="KW-0819">tRNA processing</keyword>
<comment type="function">
    <text evidence="5">Component of the elongator complex which is required for multiple tRNA modifications, including mcm5U (5-methoxycarbonylmethyl uridine), mcm5s2U (5-methoxycarbonylmethyl-2-thiouridine), and ncm5U (5-carbamoylmethyl uridine). The elongator complex catalyzes formation of carboxymethyluridine in the wobble base at position 34 in tRNAs.</text>
</comment>
<feature type="domain" description="ELP1 TPR" evidence="8">
    <location>
        <begin position="825"/>
        <end position="985"/>
    </location>
</feature>
<dbReference type="InterPro" id="IPR056169">
    <property type="entry name" value="HB_ELP1"/>
</dbReference>
<evidence type="ECO:0000256" key="1">
    <source>
        <dbReference type="ARBA" id="ARBA00005043"/>
    </source>
</evidence>
<comment type="subcellular location">
    <subcellularLocation>
        <location evidence="5">Cytoplasm</location>
    </subcellularLocation>
    <subcellularLocation>
        <location evidence="5">Nucleus</location>
    </subcellularLocation>
</comment>
<dbReference type="RefSeq" id="XP_003244759.1">
    <property type="nucleotide sequence ID" value="XM_003244711.3"/>
</dbReference>
<evidence type="ECO:0000313" key="12">
    <source>
        <dbReference type="Proteomes" id="UP000007819"/>
    </source>
</evidence>
<keyword evidence="3 5" id="KW-0963">Cytoplasm</keyword>
<dbReference type="GO" id="GO:0033588">
    <property type="term" value="C:elongator holoenzyme complex"/>
    <property type="evidence" value="ECO:0007669"/>
    <property type="project" value="InterPro"/>
</dbReference>
<evidence type="ECO:0000256" key="4">
    <source>
        <dbReference type="ARBA" id="ARBA00022694"/>
    </source>
</evidence>
<evidence type="ECO:0000259" key="8">
    <source>
        <dbReference type="Pfam" id="PF23878"/>
    </source>
</evidence>
<evidence type="ECO:0000259" key="6">
    <source>
        <dbReference type="Pfam" id="PF04762"/>
    </source>
</evidence>
<dbReference type="GO" id="GO:0005634">
    <property type="term" value="C:nucleus"/>
    <property type="evidence" value="ECO:0007669"/>
    <property type="project" value="UniProtKB-SubCell"/>
</dbReference>
<dbReference type="GO" id="GO:0005829">
    <property type="term" value="C:cytosol"/>
    <property type="evidence" value="ECO:0007669"/>
    <property type="project" value="TreeGrafter"/>
</dbReference>
<protein>
    <recommendedName>
        <fullName evidence="5">Elongator complex protein 1</fullName>
    </recommendedName>
</protein>
<dbReference type="PANTHER" id="PTHR12747">
    <property type="entry name" value="ELONGATOR COMPLEX PROTEIN 1"/>
    <property type="match status" value="1"/>
</dbReference>
<evidence type="ECO:0000259" key="10">
    <source>
        <dbReference type="Pfam" id="PF23936"/>
    </source>
</evidence>
<reference evidence="12" key="1">
    <citation type="submission" date="2010-06" db="EMBL/GenBank/DDBJ databases">
        <authorList>
            <person name="Jiang H."/>
            <person name="Abraham K."/>
            <person name="Ali S."/>
            <person name="Alsbrooks S.L."/>
            <person name="Anim B.N."/>
            <person name="Anosike U.S."/>
            <person name="Attaway T."/>
            <person name="Bandaranaike D.P."/>
            <person name="Battles P.K."/>
            <person name="Bell S.N."/>
            <person name="Bell A.V."/>
            <person name="Beltran B."/>
            <person name="Bickham C."/>
            <person name="Bustamante Y."/>
            <person name="Caleb T."/>
            <person name="Canada A."/>
            <person name="Cardenas V."/>
            <person name="Carter K."/>
            <person name="Chacko J."/>
            <person name="Chandrabose M.N."/>
            <person name="Chavez D."/>
            <person name="Chavez A."/>
            <person name="Chen L."/>
            <person name="Chu H.-S."/>
            <person name="Claassen K.J."/>
            <person name="Cockrell R."/>
            <person name="Collins M."/>
            <person name="Cooper J.A."/>
            <person name="Cree A."/>
            <person name="Curry S.M."/>
            <person name="Da Y."/>
            <person name="Dao M.D."/>
            <person name="Das B."/>
            <person name="Davila M.-L."/>
            <person name="Davy-Carroll L."/>
            <person name="Denson S."/>
            <person name="Dinh H."/>
            <person name="Ebong V.E."/>
            <person name="Edwards J.R."/>
            <person name="Egan A."/>
            <person name="El-Daye J."/>
            <person name="Escobedo L."/>
            <person name="Fernandez S."/>
            <person name="Fernando P.R."/>
            <person name="Flagg N."/>
            <person name="Forbes L.D."/>
            <person name="Fowler R.G."/>
            <person name="Fu Q."/>
            <person name="Gabisi R.A."/>
            <person name="Ganer J."/>
            <person name="Garbino Pronczuk A."/>
            <person name="Garcia R.M."/>
            <person name="Garner T."/>
            <person name="Garrett T.E."/>
            <person name="Gonzalez D.A."/>
            <person name="Hamid H."/>
            <person name="Hawkins E.S."/>
            <person name="Hirani K."/>
            <person name="Hogues M.E."/>
            <person name="Hollins B."/>
            <person name="Hsiao C.-H."/>
            <person name="Jabil R."/>
            <person name="James M.L."/>
            <person name="Jhangiani S.N."/>
            <person name="Johnson B."/>
            <person name="Johnson Q."/>
            <person name="Joshi V."/>
            <person name="Kalu J.B."/>
            <person name="Kam C."/>
            <person name="Kashfia A."/>
            <person name="Keebler J."/>
            <person name="Kisamo H."/>
            <person name="Kovar C.L."/>
            <person name="Lago L.A."/>
            <person name="Lai C.-Y."/>
            <person name="Laidlaw J."/>
            <person name="Lara F."/>
            <person name="Le T.-K."/>
            <person name="Lee S.L."/>
            <person name="Legall F.H."/>
            <person name="Lemon S.J."/>
            <person name="Lewis L.R."/>
            <person name="Li B."/>
            <person name="Liu Y."/>
            <person name="Liu Y.-S."/>
            <person name="Lopez J."/>
            <person name="Lozado R.J."/>
            <person name="Lu J."/>
            <person name="Madu R.C."/>
            <person name="Maheshwari M."/>
            <person name="Maheshwari R."/>
            <person name="Malloy K."/>
            <person name="Martinez E."/>
            <person name="Mathew T."/>
            <person name="Mercado I.C."/>
            <person name="Mercado C."/>
            <person name="Meyer B."/>
            <person name="Montgomery K."/>
            <person name="Morgan M.B."/>
            <person name="Munidasa M."/>
            <person name="Nazareth L.V."/>
            <person name="Nelson J."/>
            <person name="Ng B.M."/>
            <person name="Nguyen N.B."/>
            <person name="Nguyen P.Q."/>
            <person name="Nguyen T."/>
            <person name="Obregon M."/>
            <person name="Okwuonu G.O."/>
            <person name="Onwere C.G."/>
            <person name="Orozco G."/>
            <person name="Parra A."/>
            <person name="Patel S."/>
            <person name="Patil S."/>
            <person name="Perez A."/>
            <person name="Perez Y."/>
            <person name="Pham C."/>
            <person name="Primus E.L."/>
            <person name="Pu L.-L."/>
            <person name="Puazo M."/>
            <person name="Qin X."/>
            <person name="Quiroz J.B."/>
            <person name="Reese J."/>
            <person name="Richards S."/>
            <person name="Rives C.M."/>
            <person name="Robberts R."/>
            <person name="Ruiz S.J."/>
            <person name="Ruiz M.J."/>
            <person name="Santibanez J."/>
            <person name="Schneider B.W."/>
            <person name="Sisson I."/>
            <person name="Smith M."/>
            <person name="Sodergren E."/>
            <person name="Song X.-Z."/>
            <person name="Song B.B."/>
            <person name="Summersgill H."/>
            <person name="Thelus R."/>
            <person name="Thornton R.D."/>
            <person name="Trejos Z.Y."/>
            <person name="Usmani K."/>
            <person name="Vattathil S."/>
            <person name="Villasana D."/>
            <person name="Walker D.L."/>
            <person name="Wang S."/>
            <person name="Wang K."/>
            <person name="White C.S."/>
            <person name="Williams A.C."/>
            <person name="Williamson J."/>
            <person name="Wilson K."/>
            <person name="Woghiren I.O."/>
            <person name="Woodworth J.R."/>
            <person name="Worley K.C."/>
            <person name="Wright R.A."/>
            <person name="Wu W."/>
            <person name="Young L."/>
            <person name="Zhang L."/>
            <person name="Zhang J."/>
            <person name="Zhu Y."/>
            <person name="Muzny D.M."/>
            <person name="Weinstock G."/>
            <person name="Gibbs R.A."/>
        </authorList>
    </citation>
    <scope>NUCLEOTIDE SEQUENCE [LARGE SCALE GENOMIC DNA]</scope>
    <source>
        <strain evidence="12">LSR1</strain>
    </source>
</reference>
<evidence type="ECO:0000256" key="2">
    <source>
        <dbReference type="ARBA" id="ARBA00006086"/>
    </source>
</evidence>
<evidence type="ECO:0000259" key="7">
    <source>
        <dbReference type="Pfam" id="PF23797"/>
    </source>
</evidence>
<sequence>MKNLKLHKSVVTHVEQLKDAKLVQIIANGELCYSTNSSIWRLNLNDTPRLVVNLSLTDVYITPDCDNINITSYAYYEPWDSFVVGCSNGDVLLIQENIVEIAFKCEDLISNILCSPDFERIILLTSQGHITLVTECFESLNDFNIVGVELSEKLLVNVGWGKKETQFHGSEGKAKRVVKEVIGDEDSSDDSINICWRSDSLLFAIGFLDKVSNLRSIKIFNRDGILQYISEPLSGVEAVLSWKTTKELMSFSQHTNEKYLISFMEKNGLKHGDFEIPSTINVKQLLWNHDSSILCIQCADSNSNYLLFLSCTNYAWQIKKWMTIENKIITAKWLLDNSIQLITDNGIYYTLYWAETLCTSSPGTLDWVAVIDYSSVLLTPFKQVIIPPPMFDVKLTVDSPVDSVLYMPHNQSKNGNDIFIITSDQTVHFYHYTEESYVKSKTIYKVSNMSGIFNHWFWLNENTVIFSLSDIGNIHHICVAKIDDDFKQITKHIVELPVVTILNHAKGALIQLSDGQLLLWIEKLNILDPYLRLLEECTHLSIMDDKIYALGVSKRLFENDKVILNNIGSFCVRYPFVLAATLNQKLIAYNIHPTKDNNDQYHRRIESGSKIITVTGNSVILQLPRGNLETIKPRPLTILSAVELIQDQKYLTAFDLLRKERINLNVLCDLDPLKFIEDLNEFIIQVKDPSWISLYITELEDKNYLNTVYASQFQENNVQELDSKVFTICSRLMNTLEKLDKDIYAFPLLGCYVKLKRFDLALNLASMNNDYLKHLLFLVDVDRLYKASLAEYNLEMAMKIINNSQLDPKEYVPFLKELEKMECHYMRYTIDDKLGNKELALKNLVHCGGQFEKCLKYIIDNNLYSYSLTLFNQDQNEYKTIAKHFADLLYSKIDYKHAALIYNRSSERNKAIDAYLKAGFWKESLELSYELNFDDSKIKIIKSNILSMLSSTQKFREAADFAEFELKDSKLAVDYSIKAQDYAHALYLARSRSILDSDLEKYIKSSCLNTAQNLISDINSQNENFVTLAKRLVELKKENSSDTTQYDNLNDTSSEISSVSSYRTSSTRTSCRSARKQQRKMWNLKKGNFREEPTIILTLKQIIQKLENYIDNVKSICFLLVRFEEFDIGHTLQTTLESFQASILHQKSTVWPIFNETEQTIEDAILLSPLKIIPDKSWKLSILE</sequence>
<dbReference type="GO" id="GO:0002926">
    <property type="term" value="P:tRNA wobble base 5-methoxycarbonylmethyl-2-thiouridinylation"/>
    <property type="evidence" value="ECO:0007669"/>
    <property type="project" value="TreeGrafter"/>
</dbReference>
<dbReference type="InterPro" id="IPR056164">
    <property type="entry name" value="Beta-prop_ELP1_1st"/>
</dbReference>
<dbReference type="SUPFAM" id="SSF69322">
    <property type="entry name" value="Tricorn protease domain 2"/>
    <property type="match status" value="1"/>
</dbReference>
<evidence type="ECO:0000313" key="11">
    <source>
        <dbReference type="EnsemblMetazoa" id="XP_003244759.1"/>
    </source>
</evidence>